<dbReference type="EMBL" id="JAUJYN010000004">
    <property type="protein sequence ID" value="KAK1273990.1"/>
    <property type="molecule type" value="Genomic_DNA"/>
</dbReference>
<keyword evidence="3" id="KW-1185">Reference proteome</keyword>
<dbReference type="AlphaFoldDB" id="A0AAV9BBG1"/>
<name>A0AAV9BBG1_ACOGR</name>
<comment type="caution">
    <text evidence="2">The sequence shown here is derived from an EMBL/GenBank/DDBJ whole genome shotgun (WGS) entry which is preliminary data.</text>
</comment>
<proteinExistence type="predicted"/>
<reference evidence="2" key="1">
    <citation type="journal article" date="2023" name="Nat. Commun.">
        <title>Diploid and tetraploid genomes of Acorus and the evolution of monocots.</title>
        <authorList>
            <person name="Ma L."/>
            <person name="Liu K.W."/>
            <person name="Li Z."/>
            <person name="Hsiao Y.Y."/>
            <person name="Qi Y."/>
            <person name="Fu T."/>
            <person name="Tang G.D."/>
            <person name="Zhang D."/>
            <person name="Sun W.H."/>
            <person name="Liu D.K."/>
            <person name="Li Y."/>
            <person name="Chen G.Z."/>
            <person name="Liu X.D."/>
            <person name="Liao X.Y."/>
            <person name="Jiang Y.T."/>
            <person name="Yu X."/>
            <person name="Hao Y."/>
            <person name="Huang J."/>
            <person name="Zhao X.W."/>
            <person name="Ke S."/>
            <person name="Chen Y.Y."/>
            <person name="Wu W.L."/>
            <person name="Hsu J.L."/>
            <person name="Lin Y.F."/>
            <person name="Huang M.D."/>
            <person name="Li C.Y."/>
            <person name="Huang L."/>
            <person name="Wang Z.W."/>
            <person name="Zhao X."/>
            <person name="Zhong W.Y."/>
            <person name="Peng D.H."/>
            <person name="Ahmad S."/>
            <person name="Lan S."/>
            <person name="Zhang J.S."/>
            <person name="Tsai W.C."/>
            <person name="Van de Peer Y."/>
            <person name="Liu Z.J."/>
        </authorList>
    </citation>
    <scope>NUCLEOTIDE SEQUENCE</scope>
    <source>
        <strain evidence="2">SCP</strain>
    </source>
</reference>
<dbReference type="InterPro" id="IPR025521">
    <property type="entry name" value="Neprosin_propep"/>
</dbReference>
<protein>
    <recommendedName>
        <fullName evidence="1">Neprosin activation peptide domain-containing protein</fullName>
    </recommendedName>
</protein>
<feature type="domain" description="Neprosin activation peptide" evidence="1">
    <location>
        <begin position="28"/>
        <end position="62"/>
    </location>
</feature>
<reference evidence="2" key="2">
    <citation type="submission" date="2023-06" db="EMBL/GenBank/DDBJ databases">
        <authorList>
            <person name="Ma L."/>
            <person name="Liu K.-W."/>
            <person name="Li Z."/>
            <person name="Hsiao Y.-Y."/>
            <person name="Qi Y."/>
            <person name="Fu T."/>
            <person name="Tang G."/>
            <person name="Zhang D."/>
            <person name="Sun W.-H."/>
            <person name="Liu D.-K."/>
            <person name="Li Y."/>
            <person name="Chen G.-Z."/>
            <person name="Liu X.-D."/>
            <person name="Liao X.-Y."/>
            <person name="Jiang Y.-T."/>
            <person name="Yu X."/>
            <person name="Hao Y."/>
            <person name="Huang J."/>
            <person name="Zhao X.-W."/>
            <person name="Ke S."/>
            <person name="Chen Y.-Y."/>
            <person name="Wu W.-L."/>
            <person name="Hsu J.-L."/>
            <person name="Lin Y.-F."/>
            <person name="Huang M.-D."/>
            <person name="Li C.-Y."/>
            <person name="Huang L."/>
            <person name="Wang Z.-W."/>
            <person name="Zhao X."/>
            <person name="Zhong W.-Y."/>
            <person name="Peng D.-H."/>
            <person name="Ahmad S."/>
            <person name="Lan S."/>
            <person name="Zhang J.-S."/>
            <person name="Tsai W.-C."/>
            <person name="Van De Peer Y."/>
            <person name="Liu Z.-J."/>
        </authorList>
    </citation>
    <scope>NUCLEOTIDE SEQUENCE</scope>
    <source>
        <strain evidence="2">SCP</strain>
        <tissue evidence="2">Leaves</tissue>
    </source>
</reference>
<sequence>MTLSKEEDTKIERKLRILNKPPIKTLQIDGVTFDCIEIHKQPALDHPLLINHTIQMRPSSLSVDTNPISASSTTLFGGELGREDVHREQLSFEEQEKKI</sequence>
<evidence type="ECO:0000313" key="2">
    <source>
        <dbReference type="EMBL" id="KAK1273990.1"/>
    </source>
</evidence>
<evidence type="ECO:0000313" key="3">
    <source>
        <dbReference type="Proteomes" id="UP001179952"/>
    </source>
</evidence>
<dbReference type="Pfam" id="PF14365">
    <property type="entry name" value="Neprosin_AP"/>
    <property type="match status" value="1"/>
</dbReference>
<accession>A0AAV9BBG1</accession>
<organism evidence="2 3">
    <name type="scientific">Acorus gramineus</name>
    <name type="common">Dwarf sweet flag</name>
    <dbReference type="NCBI Taxonomy" id="55184"/>
    <lineage>
        <taxon>Eukaryota</taxon>
        <taxon>Viridiplantae</taxon>
        <taxon>Streptophyta</taxon>
        <taxon>Embryophyta</taxon>
        <taxon>Tracheophyta</taxon>
        <taxon>Spermatophyta</taxon>
        <taxon>Magnoliopsida</taxon>
        <taxon>Liliopsida</taxon>
        <taxon>Acoraceae</taxon>
        <taxon>Acorus</taxon>
    </lineage>
</organism>
<dbReference type="Proteomes" id="UP001179952">
    <property type="component" value="Unassembled WGS sequence"/>
</dbReference>
<gene>
    <name evidence="2" type="ORF">QJS04_geneDACA012541</name>
</gene>
<evidence type="ECO:0000259" key="1">
    <source>
        <dbReference type="Pfam" id="PF14365"/>
    </source>
</evidence>